<reference evidence="1 2" key="1">
    <citation type="journal article" date="2016" name="Nat. Commun.">
        <title>Thousands of microbial genomes shed light on interconnected biogeochemical processes in an aquifer system.</title>
        <authorList>
            <person name="Anantharaman K."/>
            <person name="Brown C.T."/>
            <person name="Hug L.A."/>
            <person name="Sharon I."/>
            <person name="Castelle C.J."/>
            <person name="Probst A.J."/>
            <person name="Thomas B.C."/>
            <person name="Singh A."/>
            <person name="Wilkins M.J."/>
            <person name="Karaoz U."/>
            <person name="Brodie E.L."/>
            <person name="Williams K.H."/>
            <person name="Hubbard S.S."/>
            <person name="Banfield J.F."/>
        </authorList>
    </citation>
    <scope>NUCLEOTIDE SEQUENCE [LARGE SCALE GENOMIC DNA]</scope>
</reference>
<evidence type="ECO:0000313" key="2">
    <source>
        <dbReference type="Proteomes" id="UP000179106"/>
    </source>
</evidence>
<dbReference type="EMBL" id="MHNW01000017">
    <property type="protein sequence ID" value="OGZ53460.1"/>
    <property type="molecule type" value="Genomic_DNA"/>
</dbReference>
<gene>
    <name evidence="1" type="ORF">A3B25_03040</name>
</gene>
<organism evidence="1 2">
    <name type="scientific">Candidatus Ryanbacteria bacterium RIFCSPLOWO2_01_FULL_48_26</name>
    <dbReference type="NCBI Taxonomy" id="1802126"/>
    <lineage>
        <taxon>Bacteria</taxon>
        <taxon>Candidatus Ryaniibacteriota</taxon>
    </lineage>
</organism>
<protein>
    <submittedName>
        <fullName evidence="1">Uncharacterized protein</fullName>
    </submittedName>
</protein>
<dbReference type="Proteomes" id="UP000179106">
    <property type="component" value="Unassembled WGS sequence"/>
</dbReference>
<evidence type="ECO:0000313" key="1">
    <source>
        <dbReference type="EMBL" id="OGZ53460.1"/>
    </source>
</evidence>
<accession>A0A1G2GTM4</accession>
<dbReference type="AlphaFoldDB" id="A0A1G2GTM4"/>
<sequence>MKEVLQLPLEARASPPKRAGVATLGFLRSREFQRSFARLSGFDFMVGSPRPFRYGREIVIPADAPGEFRTLARGEKFLLKLDGEASVWFGGTDEQPFLAELDLEVYNAFVEGGEKTFLEELKPPIIRFVERAFNVEVKRQGDILAVRLAKDWPELHKRRLINWSGLTEKSSLLGTQHYLKGRIAPVLPHCLQEYLGGDAPVPLTALMICEGVVTTHDHAPLELNGPHLIAQNQHLVNPLFH</sequence>
<comment type="caution">
    <text evidence="1">The sequence shown here is derived from an EMBL/GenBank/DDBJ whole genome shotgun (WGS) entry which is preliminary data.</text>
</comment>
<proteinExistence type="predicted"/>
<name>A0A1G2GTM4_9BACT</name>